<dbReference type="Proteomes" id="UP000270046">
    <property type="component" value="Chromosome"/>
</dbReference>
<keyword evidence="3" id="KW-1185">Reference proteome</keyword>
<dbReference type="InterPro" id="IPR011856">
    <property type="entry name" value="tRNA_endonuc-like_dom_sf"/>
</dbReference>
<dbReference type="OrthoDB" id="9806903at2"/>
<dbReference type="SUPFAM" id="SSF52980">
    <property type="entry name" value="Restriction endonuclease-like"/>
    <property type="match status" value="1"/>
</dbReference>
<reference evidence="2 3" key="1">
    <citation type="submission" date="2018-10" db="EMBL/GenBank/DDBJ databases">
        <title>Genome sequencing of Mucilaginibacter sp. HYN0043.</title>
        <authorList>
            <person name="Kim M."/>
            <person name="Yi H."/>
        </authorList>
    </citation>
    <scope>NUCLEOTIDE SEQUENCE [LARGE SCALE GENOMIC DNA]</scope>
    <source>
        <strain evidence="2 3">HYN0043</strain>
    </source>
</reference>
<keyword evidence="2" id="KW-0378">Hydrolase</keyword>
<organism evidence="2 3">
    <name type="scientific">Mucilaginibacter celer</name>
    <dbReference type="NCBI Taxonomy" id="2305508"/>
    <lineage>
        <taxon>Bacteria</taxon>
        <taxon>Pseudomonadati</taxon>
        <taxon>Bacteroidota</taxon>
        <taxon>Sphingobacteriia</taxon>
        <taxon>Sphingobacteriales</taxon>
        <taxon>Sphingobacteriaceae</taxon>
        <taxon>Mucilaginibacter</taxon>
    </lineage>
</organism>
<dbReference type="InterPro" id="IPR007560">
    <property type="entry name" value="Restrct_endonuc_IV_Mrr"/>
</dbReference>
<keyword evidence="2" id="KW-0255">Endonuclease</keyword>
<proteinExistence type="predicted"/>
<dbReference type="Gene3D" id="3.40.50.450">
    <property type="match status" value="1"/>
</dbReference>
<dbReference type="RefSeq" id="WP_119407194.1">
    <property type="nucleotide sequence ID" value="NZ_CP032869.1"/>
</dbReference>
<gene>
    <name evidence="2" type="ORF">HYN43_028340</name>
</gene>
<dbReference type="InterPro" id="IPR011335">
    <property type="entry name" value="Restrct_endonuc-II-like"/>
</dbReference>
<evidence type="ECO:0000259" key="1">
    <source>
        <dbReference type="Pfam" id="PF04471"/>
    </source>
</evidence>
<protein>
    <submittedName>
        <fullName evidence="2">Restriction endonuclease</fullName>
    </submittedName>
</protein>
<name>A0A494W571_9SPHI</name>
<dbReference type="Gene3D" id="3.40.1350.10">
    <property type="match status" value="1"/>
</dbReference>
<keyword evidence="2" id="KW-0540">Nuclease</keyword>
<accession>A0A494W571</accession>
<dbReference type="GO" id="GO:0003677">
    <property type="term" value="F:DNA binding"/>
    <property type="evidence" value="ECO:0007669"/>
    <property type="project" value="InterPro"/>
</dbReference>
<dbReference type="KEGG" id="muh:HYN43_028340"/>
<sequence>MTDWNKISPERFEQLCSEIIEIEGFYNIRRMGGSGDRGRDIIANKVSILLYGSKEIQTWVIQCKRYISSNITIENIGSELNKVRMHNPDYYAIFLTNTLKPNVHDWLKGVENQYPFKILIFDIDWLENQLRRQPSLYRRYFENEERNKFVYSIRSTSELQVYTAGKMPSEAVRGTITKWRVELERDTASLNKKIGFFHPEYAGCDHSGIYLSETVQEDFRMISQSNLLIAYLENAEQFGTLTEIMIAYSMNKQIAIFIDSCIQTEITVEQFEDENEWEVNADYYNQIYQKVFKTNHSCPCDLMNEIEPIHLNNYWFMIEFLRLRQPDTFIQMTTQEEAVRDMVKYLKGFTL</sequence>
<evidence type="ECO:0000313" key="2">
    <source>
        <dbReference type="EMBL" id="AYL98943.1"/>
    </source>
</evidence>
<dbReference type="GO" id="GO:0009307">
    <property type="term" value="P:DNA restriction-modification system"/>
    <property type="evidence" value="ECO:0007669"/>
    <property type="project" value="InterPro"/>
</dbReference>
<dbReference type="AlphaFoldDB" id="A0A494W571"/>
<dbReference type="Pfam" id="PF04471">
    <property type="entry name" value="Mrr_cat"/>
    <property type="match status" value="1"/>
</dbReference>
<dbReference type="EMBL" id="CP032869">
    <property type="protein sequence ID" value="AYL98943.1"/>
    <property type="molecule type" value="Genomic_DNA"/>
</dbReference>
<feature type="domain" description="Restriction endonuclease type IV Mrr" evidence="1">
    <location>
        <begin position="6"/>
        <end position="98"/>
    </location>
</feature>
<dbReference type="GO" id="GO:0004519">
    <property type="term" value="F:endonuclease activity"/>
    <property type="evidence" value="ECO:0007669"/>
    <property type="project" value="UniProtKB-KW"/>
</dbReference>
<evidence type="ECO:0000313" key="3">
    <source>
        <dbReference type="Proteomes" id="UP000270046"/>
    </source>
</evidence>